<dbReference type="EMBL" id="JBHRZT010000032">
    <property type="protein sequence ID" value="MFC3883617.1"/>
    <property type="molecule type" value="Genomic_DNA"/>
</dbReference>
<proteinExistence type="predicted"/>
<keyword evidence="2" id="KW-0808">Transferase</keyword>
<dbReference type="Proteomes" id="UP001595752">
    <property type="component" value="Unassembled WGS sequence"/>
</dbReference>
<protein>
    <submittedName>
        <fullName evidence="2">GNAT family N-acetyltransferase</fullName>
        <ecNumber evidence="2">2.3.1.-</ecNumber>
    </submittedName>
</protein>
<dbReference type="Pfam" id="PF00583">
    <property type="entry name" value="Acetyltransf_1"/>
    <property type="match status" value="1"/>
</dbReference>
<evidence type="ECO:0000313" key="3">
    <source>
        <dbReference type="Proteomes" id="UP001595752"/>
    </source>
</evidence>
<name>A0ABV8B396_9BACI</name>
<keyword evidence="2" id="KW-0012">Acyltransferase</keyword>
<dbReference type="InterPro" id="IPR016181">
    <property type="entry name" value="Acyl_CoA_acyltransferase"/>
</dbReference>
<dbReference type="SUPFAM" id="SSF55729">
    <property type="entry name" value="Acyl-CoA N-acyltransferases (Nat)"/>
    <property type="match status" value="1"/>
</dbReference>
<dbReference type="PROSITE" id="PS51186">
    <property type="entry name" value="GNAT"/>
    <property type="match status" value="1"/>
</dbReference>
<dbReference type="EC" id="2.3.1.-" evidence="2"/>
<keyword evidence="3" id="KW-1185">Reference proteome</keyword>
<evidence type="ECO:0000259" key="1">
    <source>
        <dbReference type="PROSITE" id="PS51186"/>
    </source>
</evidence>
<organism evidence="2 3">
    <name type="scientific">Bacillus songklensis</name>
    <dbReference type="NCBI Taxonomy" id="1069116"/>
    <lineage>
        <taxon>Bacteria</taxon>
        <taxon>Bacillati</taxon>
        <taxon>Bacillota</taxon>
        <taxon>Bacilli</taxon>
        <taxon>Bacillales</taxon>
        <taxon>Bacillaceae</taxon>
        <taxon>Bacillus</taxon>
    </lineage>
</organism>
<accession>A0ABV8B396</accession>
<dbReference type="InterPro" id="IPR000182">
    <property type="entry name" value="GNAT_dom"/>
</dbReference>
<sequence>MGKQLLSTVKEFATLTKSKGIELSVEHTNDRAWKFYEKQGFKMDEEFLR</sequence>
<evidence type="ECO:0000313" key="2">
    <source>
        <dbReference type="EMBL" id="MFC3883617.1"/>
    </source>
</evidence>
<dbReference type="RefSeq" id="WP_377914292.1">
    <property type="nucleotide sequence ID" value="NZ_JBHRZT010000032.1"/>
</dbReference>
<dbReference type="Gene3D" id="3.40.630.30">
    <property type="match status" value="1"/>
</dbReference>
<comment type="caution">
    <text evidence="2">The sequence shown here is derived from an EMBL/GenBank/DDBJ whole genome shotgun (WGS) entry which is preliminary data.</text>
</comment>
<dbReference type="GO" id="GO:0016746">
    <property type="term" value="F:acyltransferase activity"/>
    <property type="evidence" value="ECO:0007669"/>
    <property type="project" value="UniProtKB-KW"/>
</dbReference>
<gene>
    <name evidence="2" type="ORF">ACFOU2_08875</name>
</gene>
<feature type="domain" description="N-acetyltransferase" evidence="1">
    <location>
        <begin position="1"/>
        <end position="49"/>
    </location>
</feature>
<reference evidence="3" key="1">
    <citation type="journal article" date="2019" name="Int. J. Syst. Evol. Microbiol.">
        <title>The Global Catalogue of Microorganisms (GCM) 10K type strain sequencing project: providing services to taxonomists for standard genome sequencing and annotation.</title>
        <authorList>
            <consortium name="The Broad Institute Genomics Platform"/>
            <consortium name="The Broad Institute Genome Sequencing Center for Infectious Disease"/>
            <person name="Wu L."/>
            <person name="Ma J."/>
        </authorList>
    </citation>
    <scope>NUCLEOTIDE SEQUENCE [LARGE SCALE GENOMIC DNA]</scope>
    <source>
        <strain evidence="3">CCUG 61889</strain>
    </source>
</reference>